<evidence type="ECO:0000313" key="2">
    <source>
        <dbReference type="EMBL" id="PNN29593.1"/>
    </source>
</evidence>
<protein>
    <recommendedName>
        <fullName evidence="4">Lipoprotein</fullName>
    </recommendedName>
</protein>
<reference evidence="2 3" key="1">
    <citation type="submission" date="2017-12" db="EMBL/GenBank/DDBJ databases">
        <title>FDA dAtabase for Regulatory Grade micrObial Sequences (FDA-ARGOS): Supporting development and validation of Infectious Disease Dx tests.</title>
        <authorList>
            <person name="Hoffmann M."/>
            <person name="Allard M."/>
            <person name="Evans P."/>
            <person name="Brown E."/>
            <person name="Tallon L."/>
            <person name="Sadzewicz L."/>
            <person name="Sengamalay N."/>
            <person name="Ott S."/>
            <person name="Godinez A."/>
            <person name="Nagaraj S."/>
            <person name="Vavikolanu K."/>
            <person name="Aluvathingal J."/>
            <person name="Nadendla S."/>
            <person name="Sichtig H."/>
        </authorList>
    </citation>
    <scope>NUCLEOTIDE SEQUENCE [LARGE SCALE GENOMIC DNA]</scope>
    <source>
        <strain evidence="2 3">FDAARGOS_148</strain>
    </source>
</reference>
<organism evidence="2 3">
    <name type="scientific">Staphylococcus haemolyticus</name>
    <dbReference type="NCBI Taxonomy" id="1283"/>
    <lineage>
        <taxon>Bacteria</taxon>
        <taxon>Bacillati</taxon>
        <taxon>Bacillota</taxon>
        <taxon>Bacilli</taxon>
        <taxon>Bacillales</taxon>
        <taxon>Staphylococcaceae</taxon>
        <taxon>Staphylococcus</taxon>
    </lineage>
</organism>
<dbReference type="EMBL" id="LORN02000007">
    <property type="protein sequence ID" value="PNN29593.1"/>
    <property type="molecule type" value="Genomic_DNA"/>
</dbReference>
<dbReference type="AlphaFoldDB" id="A0A2K0AX33"/>
<accession>A0A2K0AX33</accession>
<keyword evidence="1" id="KW-0732">Signal</keyword>
<sequence length="221" mass="25153">MKVLKKAAVGLSIVGLTLSLGACGQDNSSSDGGKTTTMAEILNDKQERKIVMTHDTNTYDSPDIEWAGTIGNGKMEIHPYKNLDKFEFNDIKDENMKDYKEILKEKDKEYSEKEGKTLNIKPEKATLYYKASDIEKPGSLIFDYKAQAYSKEEKFSMINRGFSVIVKDNPKNWLGIRTKDTSGKGWTQDYVYVEAKNNETSLKKDDLKSAMKKYNNVERIK</sequence>
<dbReference type="Proteomes" id="UP000053523">
    <property type="component" value="Unassembled WGS sequence"/>
</dbReference>
<evidence type="ECO:0000313" key="3">
    <source>
        <dbReference type="Proteomes" id="UP000053523"/>
    </source>
</evidence>
<proteinExistence type="predicted"/>
<name>A0A2K0AX33_STAHA</name>
<feature type="chain" id="PRO_5014403297" description="Lipoprotein" evidence="1">
    <location>
        <begin position="25"/>
        <end position="221"/>
    </location>
</feature>
<evidence type="ECO:0008006" key="4">
    <source>
        <dbReference type="Google" id="ProtNLM"/>
    </source>
</evidence>
<evidence type="ECO:0000256" key="1">
    <source>
        <dbReference type="SAM" id="SignalP"/>
    </source>
</evidence>
<dbReference type="PROSITE" id="PS51257">
    <property type="entry name" value="PROKAR_LIPOPROTEIN"/>
    <property type="match status" value="1"/>
</dbReference>
<comment type="caution">
    <text evidence="2">The sequence shown here is derived from an EMBL/GenBank/DDBJ whole genome shotgun (WGS) entry which is preliminary data.</text>
</comment>
<gene>
    <name evidence="2" type="ORF">AL503_002095</name>
</gene>
<feature type="signal peptide" evidence="1">
    <location>
        <begin position="1"/>
        <end position="24"/>
    </location>
</feature>